<dbReference type="EMBL" id="JBHUMD010000007">
    <property type="protein sequence ID" value="MFD2601771.1"/>
    <property type="molecule type" value="Genomic_DNA"/>
</dbReference>
<reference evidence="2" key="1">
    <citation type="journal article" date="2019" name="Int. J. Syst. Evol. Microbiol.">
        <title>The Global Catalogue of Microorganisms (GCM) 10K type strain sequencing project: providing services to taxonomists for standard genome sequencing and annotation.</title>
        <authorList>
            <consortium name="The Broad Institute Genomics Platform"/>
            <consortium name="The Broad Institute Genome Sequencing Center for Infectious Disease"/>
            <person name="Wu L."/>
            <person name="Ma J."/>
        </authorList>
    </citation>
    <scope>NUCLEOTIDE SEQUENCE [LARGE SCALE GENOMIC DNA]</scope>
    <source>
        <strain evidence="2">KCTC 42107</strain>
    </source>
</reference>
<name>A0ABW5NRQ1_9FLAO</name>
<organism evidence="1 2">
    <name type="scientific">Flavobacterium suzhouense</name>
    <dbReference type="NCBI Taxonomy" id="1529638"/>
    <lineage>
        <taxon>Bacteria</taxon>
        <taxon>Pseudomonadati</taxon>
        <taxon>Bacteroidota</taxon>
        <taxon>Flavobacteriia</taxon>
        <taxon>Flavobacteriales</taxon>
        <taxon>Flavobacteriaceae</taxon>
        <taxon>Flavobacterium</taxon>
    </lineage>
</organism>
<dbReference type="Proteomes" id="UP001597480">
    <property type="component" value="Unassembled WGS sequence"/>
</dbReference>
<dbReference type="RefSeq" id="WP_379820302.1">
    <property type="nucleotide sequence ID" value="NZ_JBHUMD010000007.1"/>
</dbReference>
<comment type="caution">
    <text evidence="1">The sequence shown here is derived from an EMBL/GenBank/DDBJ whole genome shotgun (WGS) entry which is preliminary data.</text>
</comment>
<keyword evidence="2" id="KW-1185">Reference proteome</keyword>
<evidence type="ECO:0000313" key="2">
    <source>
        <dbReference type="Proteomes" id="UP001597480"/>
    </source>
</evidence>
<accession>A0ABW5NRQ1</accession>
<proteinExistence type="predicted"/>
<protein>
    <submittedName>
        <fullName evidence="1">Uncharacterized protein</fullName>
    </submittedName>
</protein>
<sequence length="124" mass="14716">MYNGGYNFWSIHSCYTLSDIRENWEEIGREIISSLKSVELNDKVNAKDVFKVIDAQEFVKYLRSRKPELLDHSAYLITVLYIKGYTTKQFKEIFKTFTKCNIEEVKLRDEMLMDLEKHAKTVFS</sequence>
<evidence type="ECO:0000313" key="1">
    <source>
        <dbReference type="EMBL" id="MFD2601771.1"/>
    </source>
</evidence>
<gene>
    <name evidence="1" type="ORF">ACFSR3_06855</name>
</gene>